<dbReference type="Ensembl" id="ENSOGAT00000024714.1">
    <property type="protein sequence ID" value="ENSOGAP00000020425.1"/>
    <property type="gene ID" value="ENSOGAG00000029384.1"/>
</dbReference>
<protein>
    <recommendedName>
        <fullName evidence="8">Lysosomal-associated transmembrane protein 4B</fullName>
    </recommendedName>
</protein>
<dbReference type="GO" id="GO:0012505">
    <property type="term" value="C:endomembrane system"/>
    <property type="evidence" value="ECO:0007669"/>
    <property type="project" value="UniProtKB-SubCell"/>
</dbReference>
<feature type="transmembrane region" description="Helical" evidence="5">
    <location>
        <begin position="12"/>
        <end position="45"/>
    </location>
</feature>
<evidence type="ECO:0000313" key="6">
    <source>
        <dbReference type="Ensembl" id="ENSOGAP00000020425.1"/>
    </source>
</evidence>
<evidence type="ECO:0000256" key="3">
    <source>
        <dbReference type="ARBA" id="ARBA00022989"/>
    </source>
</evidence>
<dbReference type="InterPro" id="IPR051115">
    <property type="entry name" value="LAPTM_transporter"/>
</dbReference>
<feature type="transmembrane region" description="Helical" evidence="5">
    <location>
        <begin position="102"/>
        <end position="128"/>
    </location>
</feature>
<accession>H0XWD2</accession>
<name>H0XWD2_OTOGA</name>
<feature type="transmembrane region" description="Helical" evidence="5">
    <location>
        <begin position="65"/>
        <end position="90"/>
    </location>
</feature>
<dbReference type="OMA" id="NCYLYIN"/>
<dbReference type="eggNOG" id="ENOG502QSAX">
    <property type="taxonomic scope" value="Eukaryota"/>
</dbReference>
<keyword evidence="4 5" id="KW-0472">Membrane</keyword>
<organism evidence="6 7">
    <name type="scientific">Otolemur garnettii</name>
    <name type="common">Small-eared galago</name>
    <name type="synonym">Garnett's greater bushbaby</name>
    <dbReference type="NCBI Taxonomy" id="30611"/>
    <lineage>
        <taxon>Eukaryota</taxon>
        <taxon>Metazoa</taxon>
        <taxon>Chordata</taxon>
        <taxon>Craniata</taxon>
        <taxon>Vertebrata</taxon>
        <taxon>Euteleostomi</taxon>
        <taxon>Mammalia</taxon>
        <taxon>Eutheria</taxon>
        <taxon>Euarchontoglires</taxon>
        <taxon>Primates</taxon>
        <taxon>Strepsirrhini</taxon>
        <taxon>Lorisiformes</taxon>
        <taxon>Galagidae</taxon>
        <taxon>Otolemur</taxon>
    </lineage>
</organism>
<dbReference type="HOGENOM" id="CLU_059239_1_0_1"/>
<dbReference type="EMBL" id="AAQR03165156">
    <property type="status" value="NOT_ANNOTATED_CDS"/>
    <property type="molecule type" value="Genomic_DNA"/>
</dbReference>
<keyword evidence="3 5" id="KW-1133">Transmembrane helix</keyword>
<dbReference type="PANTHER" id="PTHR12479">
    <property type="entry name" value="LYSOSOMAL-ASSOCIATED TRANSMEMBRANE PROTEIN"/>
    <property type="match status" value="1"/>
</dbReference>
<evidence type="ECO:0000256" key="4">
    <source>
        <dbReference type="ARBA" id="ARBA00023136"/>
    </source>
</evidence>
<dbReference type="Proteomes" id="UP000005225">
    <property type="component" value="Unassembled WGS sequence"/>
</dbReference>
<dbReference type="GeneTree" id="ENSGT00940000153446"/>
<evidence type="ECO:0000256" key="5">
    <source>
        <dbReference type="SAM" id="Phobius"/>
    </source>
</evidence>
<keyword evidence="2 5" id="KW-0812">Transmembrane</keyword>
<evidence type="ECO:0000256" key="1">
    <source>
        <dbReference type="ARBA" id="ARBA00004127"/>
    </source>
</evidence>
<reference evidence="6" key="2">
    <citation type="submission" date="2025-08" db="UniProtKB">
        <authorList>
            <consortium name="Ensembl"/>
        </authorList>
    </citation>
    <scope>IDENTIFICATION</scope>
</reference>
<sequence length="216" mass="23736">IRGVAPWVRFYSSTCFLCCVSAATGTILLGVWYLIINAVVLLILLSTQANPDQHHFSSSEVEGNFGFMVDASMYTAIAISFLMILICAVATATYGAYKLRAAWIFAFFCYQVLDFSLNALVAVAVLVYPNSIQVHVRQLPPNFPYKDGIAYVNPTYLVLIILLFIGIIVIFKGYLTSCVCNCYLYINDNTDTSVPLPYEDAAVTAAKELPPPSLSP</sequence>
<dbReference type="AlphaFoldDB" id="H0XWD2"/>
<proteinExistence type="predicted"/>
<evidence type="ECO:0008006" key="8">
    <source>
        <dbReference type="Google" id="ProtNLM"/>
    </source>
</evidence>
<dbReference type="InParanoid" id="H0XWD2"/>
<dbReference type="PANTHER" id="PTHR12479:SF6">
    <property type="entry name" value="LYSOSOMAL-ASSOCIATED TRANSMEMBRANE PROTEIN 4B"/>
    <property type="match status" value="1"/>
</dbReference>
<evidence type="ECO:0000313" key="7">
    <source>
        <dbReference type="Proteomes" id="UP000005225"/>
    </source>
</evidence>
<dbReference type="STRING" id="30611.ENSOGAP00000020425"/>
<evidence type="ECO:0000256" key="2">
    <source>
        <dbReference type="ARBA" id="ARBA00022692"/>
    </source>
</evidence>
<dbReference type="GO" id="GO:0005765">
    <property type="term" value="C:lysosomal membrane"/>
    <property type="evidence" value="ECO:0007669"/>
    <property type="project" value="TreeGrafter"/>
</dbReference>
<reference evidence="6" key="3">
    <citation type="submission" date="2025-09" db="UniProtKB">
        <authorList>
            <consortium name="Ensembl"/>
        </authorList>
    </citation>
    <scope>IDENTIFICATION</scope>
</reference>
<comment type="subcellular location">
    <subcellularLocation>
        <location evidence="1">Endomembrane system</location>
        <topology evidence="1">Multi-pass membrane protein</topology>
    </subcellularLocation>
</comment>
<keyword evidence="7" id="KW-1185">Reference proteome</keyword>
<reference evidence="7" key="1">
    <citation type="submission" date="2011-03" db="EMBL/GenBank/DDBJ databases">
        <title>Version 3 of the genome sequence of Otolemur garnettii (Bushbaby).</title>
        <authorList>
            <consortium name="The Broad Institute Genome Sequencing Platform"/>
            <person name="Di Palma F."/>
            <person name="Johnson J."/>
            <person name="Lander E.S."/>
            <person name="Lindblad-Toh K."/>
            <person name="Jaffe D.B."/>
            <person name="Gnerre S."/>
            <person name="MacCallum I."/>
            <person name="Przybylski D."/>
            <person name="Ribeiro F.J."/>
            <person name="Burton J.N."/>
            <person name="Walker B.J."/>
            <person name="Sharpe T."/>
            <person name="Hall G."/>
        </authorList>
    </citation>
    <scope>NUCLEOTIDE SEQUENCE [LARGE SCALE GENOMIC DNA]</scope>
</reference>
<feature type="transmembrane region" description="Helical" evidence="5">
    <location>
        <begin position="148"/>
        <end position="171"/>
    </location>
</feature>